<evidence type="ECO:0000259" key="4">
    <source>
        <dbReference type="Pfam" id="PF00892"/>
    </source>
</evidence>
<name>A0A0R1QHS6_9LACO</name>
<feature type="transmembrane region" description="Helical" evidence="3">
    <location>
        <begin position="134"/>
        <end position="155"/>
    </location>
</feature>
<dbReference type="Proteomes" id="UP000051790">
    <property type="component" value="Unassembled WGS sequence"/>
</dbReference>
<feature type="transmembrane region" description="Helical" evidence="3">
    <location>
        <begin position="215"/>
        <end position="237"/>
    </location>
</feature>
<feature type="transmembrane region" description="Helical" evidence="3">
    <location>
        <begin position="275"/>
        <end position="295"/>
    </location>
</feature>
<keyword evidence="3" id="KW-1133">Transmembrane helix</keyword>
<dbReference type="SUPFAM" id="SSF103481">
    <property type="entry name" value="Multidrug resistance efflux transporter EmrE"/>
    <property type="match status" value="2"/>
</dbReference>
<dbReference type="Pfam" id="PF00892">
    <property type="entry name" value="EamA"/>
    <property type="match status" value="2"/>
</dbReference>
<dbReference type="GO" id="GO:0016020">
    <property type="term" value="C:membrane"/>
    <property type="evidence" value="ECO:0007669"/>
    <property type="project" value="InterPro"/>
</dbReference>
<proteinExistence type="inferred from homology"/>
<evidence type="ECO:0000256" key="3">
    <source>
        <dbReference type="SAM" id="Phobius"/>
    </source>
</evidence>
<feature type="transmembrane region" description="Helical" evidence="3">
    <location>
        <begin position="249"/>
        <end position="269"/>
    </location>
</feature>
<keyword evidence="3" id="KW-0812">Transmembrane</keyword>
<accession>A0A0R1QHS6</accession>
<dbReference type="AlphaFoldDB" id="A0A0R1QHS6"/>
<evidence type="ECO:0000256" key="1">
    <source>
        <dbReference type="ARBA" id="ARBA00004127"/>
    </source>
</evidence>
<organism evidence="5 6">
    <name type="scientific">Lacticaseibacillus manihotivorans DSM 13343 = JCM 12514</name>
    <dbReference type="NCBI Taxonomy" id="1423769"/>
    <lineage>
        <taxon>Bacteria</taxon>
        <taxon>Bacillati</taxon>
        <taxon>Bacillota</taxon>
        <taxon>Bacilli</taxon>
        <taxon>Lactobacillales</taxon>
        <taxon>Lactobacillaceae</taxon>
        <taxon>Lacticaseibacillus</taxon>
    </lineage>
</organism>
<evidence type="ECO:0000313" key="6">
    <source>
        <dbReference type="Proteomes" id="UP000051790"/>
    </source>
</evidence>
<gene>
    <name evidence="5" type="ORF">FD01_GL001181</name>
</gene>
<feature type="transmembrane region" description="Helical" evidence="3">
    <location>
        <begin position="79"/>
        <end position="98"/>
    </location>
</feature>
<evidence type="ECO:0000313" key="5">
    <source>
        <dbReference type="EMBL" id="KRL44349.1"/>
    </source>
</evidence>
<feature type="transmembrane region" description="Helical" evidence="3">
    <location>
        <begin position="40"/>
        <end position="59"/>
    </location>
</feature>
<keyword evidence="3" id="KW-0472">Membrane</keyword>
<feature type="domain" description="EamA" evidence="4">
    <location>
        <begin position="161"/>
        <end position="289"/>
    </location>
</feature>
<feature type="transmembrane region" description="Helical" evidence="3">
    <location>
        <begin position="161"/>
        <end position="178"/>
    </location>
</feature>
<comment type="subcellular location">
    <subcellularLocation>
        <location evidence="1">Endomembrane system</location>
        <topology evidence="1">Multi-pass membrane protein</topology>
    </subcellularLocation>
</comment>
<protein>
    <submittedName>
        <fullName evidence="5">DMT family permease</fullName>
    </submittedName>
</protein>
<comment type="similarity">
    <text evidence="2">Belongs to the EamA transporter family.</text>
</comment>
<keyword evidence="6" id="KW-1185">Reference proteome</keyword>
<dbReference type="PANTHER" id="PTHR22911">
    <property type="entry name" value="ACYL-MALONYL CONDENSING ENZYME-RELATED"/>
    <property type="match status" value="1"/>
</dbReference>
<dbReference type="InterPro" id="IPR037185">
    <property type="entry name" value="EmrE-like"/>
</dbReference>
<sequence>MAVSAQQKGFVCAILGPVLWGVSGNVAEWLFGPAGLKPDWLVAVRLLASGILLMSWCLLTQRQATLAVWKNKRHLRGALIFGLGGVVVSQFSYFTAVATSNAPTTTVLQYLAPLFIVIYLAIKERHWPQRIDVISLAVAFVGMLLLVTHGHLTTLALTPQGLFWGIAAGVGAALYTLMPVKLLQEVPAQIVIAWAMLFAGIVLSPILIFTKAPIITGQVVLGIGYVTLFGTLFAYLLYLASLKTVRPTVVGMLNVFEPLTATVVAILVFNAHFGLAEIIGGLLVLSTSFIQLIPIHKKNPATSK</sequence>
<feature type="transmembrane region" description="Helical" evidence="3">
    <location>
        <begin position="104"/>
        <end position="122"/>
    </location>
</feature>
<dbReference type="PATRIC" id="fig|1423769.4.peg.1274"/>
<reference evidence="5 6" key="1">
    <citation type="journal article" date="2015" name="Genome Announc.">
        <title>Expanding the biotechnology potential of lactobacilli through comparative genomics of 213 strains and associated genera.</title>
        <authorList>
            <person name="Sun Z."/>
            <person name="Harris H.M."/>
            <person name="McCann A."/>
            <person name="Guo C."/>
            <person name="Argimon S."/>
            <person name="Zhang W."/>
            <person name="Yang X."/>
            <person name="Jeffery I.B."/>
            <person name="Cooney J.C."/>
            <person name="Kagawa T.F."/>
            <person name="Liu W."/>
            <person name="Song Y."/>
            <person name="Salvetti E."/>
            <person name="Wrobel A."/>
            <person name="Rasinkangas P."/>
            <person name="Parkhill J."/>
            <person name="Rea M.C."/>
            <person name="O'Sullivan O."/>
            <person name="Ritari J."/>
            <person name="Douillard F.P."/>
            <person name="Paul Ross R."/>
            <person name="Yang R."/>
            <person name="Briner A.E."/>
            <person name="Felis G.E."/>
            <person name="de Vos W.M."/>
            <person name="Barrangou R."/>
            <person name="Klaenhammer T.R."/>
            <person name="Caufield P.W."/>
            <person name="Cui Y."/>
            <person name="Zhang H."/>
            <person name="O'Toole P.W."/>
        </authorList>
    </citation>
    <scope>NUCLEOTIDE SEQUENCE [LARGE SCALE GENOMIC DNA]</scope>
    <source>
        <strain evidence="5 6">DSM 13343</strain>
    </source>
</reference>
<evidence type="ECO:0000256" key="2">
    <source>
        <dbReference type="ARBA" id="ARBA00007362"/>
    </source>
</evidence>
<feature type="transmembrane region" description="Helical" evidence="3">
    <location>
        <begin position="190"/>
        <end position="209"/>
    </location>
</feature>
<dbReference type="EMBL" id="AZEU01000158">
    <property type="protein sequence ID" value="KRL44349.1"/>
    <property type="molecule type" value="Genomic_DNA"/>
</dbReference>
<dbReference type="InterPro" id="IPR000620">
    <property type="entry name" value="EamA_dom"/>
</dbReference>
<dbReference type="PANTHER" id="PTHR22911:SF79">
    <property type="entry name" value="MOBA-LIKE NTP TRANSFERASE DOMAIN-CONTAINING PROTEIN"/>
    <property type="match status" value="1"/>
</dbReference>
<feature type="domain" description="EamA" evidence="4">
    <location>
        <begin position="8"/>
        <end position="147"/>
    </location>
</feature>
<comment type="caution">
    <text evidence="5">The sequence shown here is derived from an EMBL/GenBank/DDBJ whole genome shotgun (WGS) entry which is preliminary data.</text>
</comment>